<comment type="caution">
    <text evidence="2">The sequence shown here is derived from an EMBL/GenBank/DDBJ whole genome shotgun (WGS) entry which is preliminary data.</text>
</comment>
<feature type="chain" id="PRO_5041359314" description="EGF-like domain-containing protein" evidence="1">
    <location>
        <begin position="30"/>
        <end position="253"/>
    </location>
</feature>
<evidence type="ECO:0000313" key="2">
    <source>
        <dbReference type="EMBL" id="KAK0177194.1"/>
    </source>
</evidence>
<organism evidence="2 3">
    <name type="scientific">Microctonus aethiopoides</name>
    <dbReference type="NCBI Taxonomy" id="144406"/>
    <lineage>
        <taxon>Eukaryota</taxon>
        <taxon>Metazoa</taxon>
        <taxon>Ecdysozoa</taxon>
        <taxon>Arthropoda</taxon>
        <taxon>Hexapoda</taxon>
        <taxon>Insecta</taxon>
        <taxon>Pterygota</taxon>
        <taxon>Neoptera</taxon>
        <taxon>Endopterygota</taxon>
        <taxon>Hymenoptera</taxon>
        <taxon>Apocrita</taxon>
        <taxon>Ichneumonoidea</taxon>
        <taxon>Braconidae</taxon>
        <taxon>Euphorinae</taxon>
        <taxon>Microctonus</taxon>
    </lineage>
</organism>
<dbReference type="Proteomes" id="UP001168990">
    <property type="component" value="Unassembled WGS sequence"/>
</dbReference>
<gene>
    <name evidence="2" type="ORF">PV328_001271</name>
</gene>
<accession>A0AA39FWM3</accession>
<evidence type="ECO:0000313" key="3">
    <source>
        <dbReference type="Proteomes" id="UP001168990"/>
    </source>
</evidence>
<dbReference type="PANTHER" id="PTHR22963">
    <property type="entry name" value="ENDOGLIN-RELATED"/>
    <property type="match status" value="1"/>
</dbReference>
<proteinExistence type="predicted"/>
<sequence>MTKINGISNIFFAIFAIFSSMAFLKSADGSCHLGECIKNESTEVEMCANDEDCKLSELCTNGTCVIGCKEKCAWNEICKGENRTFSCECLPGYVHADIWETCKRIRCYNNGICEDNGQCQHGLCQTVIHQISECGGNSWHIAKNYKALCVCPPRFGGDPYDGCRKKCNTNNDCEDYDICHKNLCKSACHPHIKPCAYSEKCEVKNHIANCVDGRNENECKEIQTVMSSHFATISLQYAHHYEVLIAVKITKDA</sequence>
<evidence type="ECO:0000256" key="1">
    <source>
        <dbReference type="SAM" id="SignalP"/>
    </source>
</evidence>
<reference evidence="2" key="2">
    <citation type="submission" date="2023-03" db="EMBL/GenBank/DDBJ databases">
        <authorList>
            <person name="Inwood S.N."/>
            <person name="Skelly J.G."/>
            <person name="Guhlin J."/>
            <person name="Harrop T.W.R."/>
            <person name="Goldson S.G."/>
            <person name="Dearden P.K."/>
        </authorList>
    </citation>
    <scope>NUCLEOTIDE SEQUENCE</scope>
    <source>
        <strain evidence="2">Irish</strain>
        <tissue evidence="2">Whole body</tissue>
    </source>
</reference>
<dbReference type="EMBL" id="JAQQBS010000001">
    <property type="protein sequence ID" value="KAK0177194.1"/>
    <property type="molecule type" value="Genomic_DNA"/>
</dbReference>
<keyword evidence="1" id="KW-0732">Signal</keyword>
<protein>
    <recommendedName>
        <fullName evidence="4">EGF-like domain-containing protein</fullName>
    </recommendedName>
</protein>
<dbReference type="AlphaFoldDB" id="A0AA39FWM3"/>
<reference evidence="2" key="1">
    <citation type="journal article" date="2023" name="bioRxiv">
        <title>Scaffold-level genome assemblies of two parasitoid biocontrol wasps reveal the parthenogenesis mechanism and an associated novel virus.</title>
        <authorList>
            <person name="Inwood S."/>
            <person name="Skelly J."/>
            <person name="Guhlin J."/>
            <person name="Harrop T."/>
            <person name="Goldson S."/>
            <person name="Dearden P."/>
        </authorList>
    </citation>
    <scope>NUCLEOTIDE SEQUENCE</scope>
    <source>
        <strain evidence="2">Irish</strain>
        <tissue evidence="2">Whole body</tissue>
    </source>
</reference>
<evidence type="ECO:0008006" key="4">
    <source>
        <dbReference type="Google" id="ProtNLM"/>
    </source>
</evidence>
<feature type="signal peptide" evidence="1">
    <location>
        <begin position="1"/>
        <end position="29"/>
    </location>
</feature>
<keyword evidence="3" id="KW-1185">Reference proteome</keyword>
<name>A0AA39FWM3_9HYME</name>
<dbReference type="PANTHER" id="PTHR22963:SF39">
    <property type="entry name" value="DUMPY"/>
    <property type="match status" value="1"/>
</dbReference>